<name>A0ABP0CEZ8_9PEZI</name>
<evidence type="ECO:0000313" key="4">
    <source>
        <dbReference type="Proteomes" id="UP001642482"/>
    </source>
</evidence>
<sequence>MIFIIAAGLAAVLLSAHSASARFASECRNICLDTTNPNILITECTIDGSTTDTQYEWAQFDLNEILAYSPPTFVYKQDGDFSPSCNQCAIDDIAAFTCKCGPDTPLLDLNTYLADVAGSLCFANNAFGPICGTSTSLRC</sequence>
<protein>
    <recommendedName>
        <fullName evidence="2">Cyanovirin-N domain-containing protein</fullName>
    </recommendedName>
</protein>
<keyword evidence="1" id="KW-0732">Signal</keyword>
<feature type="chain" id="PRO_5045351625" description="Cyanovirin-N domain-containing protein" evidence="1">
    <location>
        <begin position="22"/>
        <end position="139"/>
    </location>
</feature>
<dbReference type="InterPro" id="IPR036673">
    <property type="entry name" value="Cyanovirin-N_sf"/>
</dbReference>
<evidence type="ECO:0000256" key="1">
    <source>
        <dbReference type="SAM" id="SignalP"/>
    </source>
</evidence>
<dbReference type="Pfam" id="PF08881">
    <property type="entry name" value="CVNH"/>
    <property type="match status" value="1"/>
</dbReference>
<dbReference type="InterPro" id="IPR011058">
    <property type="entry name" value="Cyanovirin-N"/>
</dbReference>
<gene>
    <name evidence="3" type="ORF">SEUCBS140593_007653</name>
</gene>
<comment type="caution">
    <text evidence="3">The sequence shown here is derived from an EMBL/GenBank/DDBJ whole genome shotgun (WGS) entry which is preliminary data.</text>
</comment>
<feature type="signal peptide" evidence="1">
    <location>
        <begin position="1"/>
        <end position="21"/>
    </location>
</feature>
<evidence type="ECO:0000259" key="2">
    <source>
        <dbReference type="Pfam" id="PF08881"/>
    </source>
</evidence>
<reference evidence="3 4" key="1">
    <citation type="submission" date="2024-01" db="EMBL/GenBank/DDBJ databases">
        <authorList>
            <person name="Allen C."/>
            <person name="Tagirdzhanova G."/>
        </authorList>
    </citation>
    <scope>NUCLEOTIDE SEQUENCE [LARGE SCALE GENOMIC DNA]</scope>
</reference>
<organism evidence="3 4">
    <name type="scientific">Sporothrix eucalyptigena</name>
    <dbReference type="NCBI Taxonomy" id="1812306"/>
    <lineage>
        <taxon>Eukaryota</taxon>
        <taxon>Fungi</taxon>
        <taxon>Dikarya</taxon>
        <taxon>Ascomycota</taxon>
        <taxon>Pezizomycotina</taxon>
        <taxon>Sordariomycetes</taxon>
        <taxon>Sordariomycetidae</taxon>
        <taxon>Ophiostomatales</taxon>
        <taxon>Ophiostomataceae</taxon>
        <taxon>Sporothrix</taxon>
    </lineage>
</organism>
<dbReference type="EMBL" id="CAWUHD010000095">
    <property type="protein sequence ID" value="CAK7230638.1"/>
    <property type="molecule type" value="Genomic_DNA"/>
</dbReference>
<feature type="domain" description="Cyanovirin-N" evidence="2">
    <location>
        <begin position="23"/>
        <end position="120"/>
    </location>
</feature>
<evidence type="ECO:0000313" key="3">
    <source>
        <dbReference type="EMBL" id="CAK7230638.1"/>
    </source>
</evidence>
<dbReference type="SUPFAM" id="SSF51322">
    <property type="entry name" value="Cyanovirin-N"/>
    <property type="match status" value="1"/>
</dbReference>
<accession>A0ABP0CEZ8</accession>
<proteinExistence type="predicted"/>
<keyword evidence="4" id="KW-1185">Reference proteome</keyword>
<dbReference type="Gene3D" id="2.30.60.10">
    <property type="entry name" value="Cyanovirin-N"/>
    <property type="match status" value="1"/>
</dbReference>
<dbReference type="Proteomes" id="UP001642482">
    <property type="component" value="Unassembled WGS sequence"/>
</dbReference>